<dbReference type="EMBL" id="JACSDY010000010">
    <property type="protein sequence ID" value="KAF7416946.1"/>
    <property type="molecule type" value="Genomic_DNA"/>
</dbReference>
<evidence type="ECO:0000313" key="1">
    <source>
        <dbReference type="EMBL" id="KAF7416946.1"/>
    </source>
</evidence>
<name>A0A834NS44_VESPE</name>
<proteinExistence type="predicted"/>
<dbReference type="AlphaFoldDB" id="A0A834NS44"/>
<keyword evidence="2" id="KW-1185">Reference proteome</keyword>
<evidence type="ECO:0000313" key="2">
    <source>
        <dbReference type="Proteomes" id="UP000600918"/>
    </source>
</evidence>
<gene>
    <name evidence="1" type="ORF">H0235_011477</name>
</gene>
<dbReference type="Proteomes" id="UP000600918">
    <property type="component" value="Unassembled WGS sequence"/>
</dbReference>
<accession>A0A834NS44</accession>
<protein>
    <submittedName>
        <fullName evidence="1">Uncharacterized protein</fullName>
    </submittedName>
</protein>
<comment type="caution">
    <text evidence="1">The sequence shown here is derived from an EMBL/GenBank/DDBJ whole genome shotgun (WGS) entry which is preliminary data.</text>
</comment>
<organism evidence="1 2">
    <name type="scientific">Vespula pensylvanica</name>
    <name type="common">Western yellow jacket</name>
    <name type="synonym">Wasp</name>
    <dbReference type="NCBI Taxonomy" id="30213"/>
    <lineage>
        <taxon>Eukaryota</taxon>
        <taxon>Metazoa</taxon>
        <taxon>Ecdysozoa</taxon>
        <taxon>Arthropoda</taxon>
        <taxon>Hexapoda</taxon>
        <taxon>Insecta</taxon>
        <taxon>Pterygota</taxon>
        <taxon>Neoptera</taxon>
        <taxon>Endopterygota</taxon>
        <taxon>Hymenoptera</taxon>
        <taxon>Apocrita</taxon>
        <taxon>Aculeata</taxon>
        <taxon>Vespoidea</taxon>
        <taxon>Vespidae</taxon>
        <taxon>Vespinae</taxon>
        <taxon>Vespula</taxon>
    </lineage>
</organism>
<reference evidence="1" key="1">
    <citation type="journal article" date="2020" name="G3 (Bethesda)">
        <title>High-Quality Assemblies for Three Invasive Social Wasps from the &lt;i&gt;Vespula&lt;/i&gt; Genus.</title>
        <authorList>
            <person name="Harrop T.W.R."/>
            <person name="Guhlin J."/>
            <person name="McLaughlin G.M."/>
            <person name="Permina E."/>
            <person name="Stockwell P."/>
            <person name="Gilligan J."/>
            <person name="Le Lec M.F."/>
            <person name="Gruber M.A.M."/>
            <person name="Quinn O."/>
            <person name="Lovegrove M."/>
            <person name="Duncan E.J."/>
            <person name="Remnant E.J."/>
            <person name="Van Eeckhoven J."/>
            <person name="Graham B."/>
            <person name="Knapp R.A."/>
            <person name="Langford K.W."/>
            <person name="Kronenberg Z."/>
            <person name="Press M.O."/>
            <person name="Eacker S.M."/>
            <person name="Wilson-Rankin E.E."/>
            <person name="Purcell J."/>
            <person name="Lester P.J."/>
            <person name="Dearden P.K."/>
        </authorList>
    </citation>
    <scope>NUCLEOTIDE SEQUENCE</scope>
    <source>
        <strain evidence="1">Volc-1</strain>
    </source>
</reference>
<sequence>MLENLMIQFYESITESLFTMKRRTKQFHFNQAVDPAIKTRWRDRTWCELTRGKRPVDAHYYGVVKCPEQPLPPSSVSTVQVSSTWQTVCLHPAYQPGYCLPPLYHTPFMPLPSTSSSSHPFIAAVLSDMVPPRNSTN</sequence>